<evidence type="ECO:0000313" key="2">
    <source>
        <dbReference type="EMBL" id="EPQ66666.1"/>
    </source>
</evidence>
<protein>
    <submittedName>
        <fullName evidence="2">Uncharacterized protein</fullName>
    </submittedName>
</protein>
<keyword evidence="1" id="KW-1133">Transmembrane helix</keyword>
<dbReference type="EMBL" id="KE374992">
    <property type="protein sequence ID" value="EPQ66666.1"/>
    <property type="molecule type" value="Genomic_DNA"/>
</dbReference>
<dbReference type="Proteomes" id="UP000053110">
    <property type="component" value="Unassembled WGS sequence"/>
</dbReference>
<evidence type="ECO:0000256" key="1">
    <source>
        <dbReference type="SAM" id="Phobius"/>
    </source>
</evidence>
<dbReference type="AlphaFoldDB" id="A0A656KN34"/>
<name>A0A656KN34_BLUGR</name>
<feature type="transmembrane region" description="Helical" evidence="1">
    <location>
        <begin position="84"/>
        <end position="102"/>
    </location>
</feature>
<keyword evidence="1" id="KW-0472">Membrane</keyword>
<accession>A0A656KN34</accession>
<gene>
    <name evidence="2" type="ORF">BGT96224_1341</name>
</gene>
<sequence>MYANSTFYHSHTRIPTVSDEMFENHSISSSSKVKFSHEISVPILNNSYRLPPLFLERHYQMESCKTTFNPPPTSSWTCENTASLLPLTMICLTIIFLVRAILSVMMPKNSAQNSAQSNGMANSLRDGMQIALYLIPSPLSLTFDPRQFDLPKNSSLQKQYLQKPPQSLNH</sequence>
<reference evidence="3" key="1">
    <citation type="journal article" date="2013" name="Nat. Genet.">
        <title>The wheat powdery mildew genome shows the unique evolution of an obligate biotroph.</title>
        <authorList>
            <person name="Wicker T."/>
            <person name="Oberhaensli S."/>
            <person name="Parlange F."/>
            <person name="Buchmann J.P."/>
            <person name="Shatalina M."/>
            <person name="Roffler S."/>
            <person name="Ben-David R."/>
            <person name="Dolezel J."/>
            <person name="Simkova H."/>
            <person name="Schulze-Lefert P."/>
            <person name="Spanu P.D."/>
            <person name="Bruggmann R."/>
            <person name="Amselem J."/>
            <person name="Quesneville H."/>
            <person name="Ver Loren van Themaat E."/>
            <person name="Paape T."/>
            <person name="Shimizu K.K."/>
            <person name="Keller B."/>
        </authorList>
    </citation>
    <scope>NUCLEOTIDE SEQUENCE [LARGE SCALE GENOMIC DNA]</scope>
    <source>
        <strain evidence="3">96224</strain>
    </source>
</reference>
<organism evidence="2 3">
    <name type="scientific">Blumeria graminis f. sp. tritici 96224</name>
    <dbReference type="NCBI Taxonomy" id="1268274"/>
    <lineage>
        <taxon>Eukaryota</taxon>
        <taxon>Fungi</taxon>
        <taxon>Dikarya</taxon>
        <taxon>Ascomycota</taxon>
        <taxon>Pezizomycotina</taxon>
        <taxon>Leotiomycetes</taxon>
        <taxon>Erysiphales</taxon>
        <taxon>Erysiphaceae</taxon>
        <taxon>Blumeria</taxon>
    </lineage>
</organism>
<evidence type="ECO:0000313" key="3">
    <source>
        <dbReference type="Proteomes" id="UP000053110"/>
    </source>
</evidence>
<keyword evidence="1" id="KW-0812">Transmembrane</keyword>
<proteinExistence type="predicted"/>